<comment type="caution">
    <text evidence="2">The sequence shown here is derived from an EMBL/GenBank/DDBJ whole genome shotgun (WGS) entry which is preliminary data.</text>
</comment>
<name>A0ABR7Q8W0_9FLAO</name>
<dbReference type="EMBL" id="JACGWS010000005">
    <property type="protein sequence ID" value="MBC8755000.1"/>
    <property type="molecule type" value="Genomic_DNA"/>
</dbReference>
<evidence type="ECO:0000256" key="1">
    <source>
        <dbReference type="PROSITE-ProRule" id="PRU00339"/>
    </source>
</evidence>
<feature type="repeat" description="TPR" evidence="1">
    <location>
        <begin position="88"/>
        <end position="121"/>
    </location>
</feature>
<dbReference type="Proteomes" id="UP000619238">
    <property type="component" value="Unassembled WGS sequence"/>
</dbReference>
<evidence type="ECO:0000313" key="3">
    <source>
        <dbReference type="Proteomes" id="UP000619238"/>
    </source>
</evidence>
<reference evidence="2 3" key="1">
    <citation type="submission" date="2020-07" db="EMBL/GenBank/DDBJ databases">
        <title>Description of Kordia aestuariivivens sp. nov., isolated from a tidal flat.</title>
        <authorList>
            <person name="Park S."/>
            <person name="Yoon J.-H."/>
        </authorList>
    </citation>
    <scope>NUCLEOTIDE SEQUENCE [LARGE SCALE GENOMIC DNA]</scope>
    <source>
        <strain evidence="2 3">YSTF-M3</strain>
    </source>
</reference>
<keyword evidence="3" id="KW-1185">Reference proteome</keyword>
<keyword evidence="1" id="KW-0802">TPR repeat</keyword>
<dbReference type="RefSeq" id="WP_187562048.1">
    <property type="nucleotide sequence ID" value="NZ_JACGWS010000005.1"/>
</dbReference>
<dbReference type="Gene3D" id="1.25.40.10">
    <property type="entry name" value="Tetratricopeptide repeat domain"/>
    <property type="match status" value="1"/>
</dbReference>
<dbReference type="InterPro" id="IPR019734">
    <property type="entry name" value="TPR_rpt"/>
</dbReference>
<gene>
    <name evidence="2" type="ORF">H2O64_09980</name>
</gene>
<accession>A0ABR7Q8W0</accession>
<dbReference type="SUPFAM" id="SSF48452">
    <property type="entry name" value="TPR-like"/>
    <property type="match status" value="1"/>
</dbReference>
<sequence>MTTAITGILYDKPYDFPLIPLAKFMVETIEKDGVDKGIQFYRDHKDSTDYHASERELIVAGYKFLHAGNAKDAAKIFKLSTEVFPDRDNPYDSYAEALMTLGKNEEAITNYKKSLELNPKNNNAIEMLKKLGVTYSTDLIKTDDSWGKELFAIPLHFAPDIKLKGFEDARFPKGWNDTKSPHFWTYAFAWKVNIDKVLTIAQVEDYIKKYYDGLLEGVNKEPAFVLPKITVEITKNEAGNFIGKATIYDTFITRKPLELNFHIEQTLCDQNNKSIILFRISPKNFGHPVWRDLMAIEVLQHGCDD</sequence>
<evidence type="ECO:0000313" key="2">
    <source>
        <dbReference type="EMBL" id="MBC8755000.1"/>
    </source>
</evidence>
<dbReference type="PROSITE" id="PS50005">
    <property type="entry name" value="TPR"/>
    <property type="match status" value="1"/>
</dbReference>
<evidence type="ECO:0008006" key="4">
    <source>
        <dbReference type="Google" id="ProtNLM"/>
    </source>
</evidence>
<proteinExistence type="predicted"/>
<organism evidence="2 3">
    <name type="scientific">Kordia aestuariivivens</name>
    <dbReference type="NCBI Taxonomy" id="2759037"/>
    <lineage>
        <taxon>Bacteria</taxon>
        <taxon>Pseudomonadati</taxon>
        <taxon>Bacteroidota</taxon>
        <taxon>Flavobacteriia</taxon>
        <taxon>Flavobacteriales</taxon>
        <taxon>Flavobacteriaceae</taxon>
        <taxon>Kordia</taxon>
    </lineage>
</organism>
<dbReference type="InterPro" id="IPR011990">
    <property type="entry name" value="TPR-like_helical_dom_sf"/>
</dbReference>
<protein>
    <recommendedName>
        <fullName evidence="4">Tetratricopeptide repeat protein</fullName>
    </recommendedName>
</protein>